<name>A0A1G6ZRT3_9NOCA</name>
<sequence length="364" mass="35975">MTGAVVSGVARVPVAGTDGAVAAVLGALTDAGLAGSAVEGVLVCGVPAVEGLDLGFELSWAAAEPNRFAVVAGVASAAAVVSAGLAAHVVCVDAAAPVRFLGAGSGGAPEYRIGGRGTASGWAQWHAPYGADSVLVEVALAARAYVERFGLTRAELAQVALAAHAHVGDPLGLAEYLAAPMLADPLCRYDRATPVAGAAAIVLSDADLASDLAGEAVAVAGLGSARSSVPLWEQQSEPDATAIHRAAERMWRSTGLAPADVDVAVLGDELSFLTVLWLEALGFCGTGEARYLLGRKQTSRGLEVAVNPHGGQLGAGGSAGLDLVVEAVTQLRGGAPATAGAQVPAVAAVGLGEGTVAGCLLLTR</sequence>
<gene>
    <name evidence="2" type="ORF">SAMN05444580_10977</name>
</gene>
<dbReference type="RefSeq" id="WP_072842746.1">
    <property type="nucleotide sequence ID" value="NZ_FNAB01000009.1"/>
</dbReference>
<dbReference type="Proteomes" id="UP000199417">
    <property type="component" value="Unassembled WGS sequence"/>
</dbReference>
<evidence type="ECO:0000313" key="2">
    <source>
        <dbReference type="EMBL" id="SDE04276.1"/>
    </source>
</evidence>
<reference evidence="2 3" key="1">
    <citation type="submission" date="2016-10" db="EMBL/GenBank/DDBJ databases">
        <authorList>
            <person name="de Groot N.N."/>
        </authorList>
    </citation>
    <scope>NUCLEOTIDE SEQUENCE [LARGE SCALE GENOMIC DNA]</scope>
    <source>
        <strain evidence="2 3">JCM 11308</strain>
    </source>
</reference>
<accession>A0A1G6ZRT3</accession>
<evidence type="ECO:0000313" key="3">
    <source>
        <dbReference type="Proteomes" id="UP000199417"/>
    </source>
</evidence>
<feature type="domain" description="Thiolase C-terminal" evidence="1">
    <location>
        <begin position="233"/>
        <end position="349"/>
    </location>
</feature>
<dbReference type="AlphaFoldDB" id="A0A1G6ZRT3"/>
<keyword evidence="3" id="KW-1185">Reference proteome</keyword>
<dbReference type="GO" id="GO:0016746">
    <property type="term" value="F:acyltransferase activity"/>
    <property type="evidence" value="ECO:0007669"/>
    <property type="project" value="InterPro"/>
</dbReference>
<dbReference type="InterPro" id="IPR016039">
    <property type="entry name" value="Thiolase-like"/>
</dbReference>
<organism evidence="2 3">
    <name type="scientific">Rhodococcus tukisamuensis</name>
    <dbReference type="NCBI Taxonomy" id="168276"/>
    <lineage>
        <taxon>Bacteria</taxon>
        <taxon>Bacillati</taxon>
        <taxon>Actinomycetota</taxon>
        <taxon>Actinomycetes</taxon>
        <taxon>Mycobacteriales</taxon>
        <taxon>Nocardiaceae</taxon>
        <taxon>Rhodococcus</taxon>
    </lineage>
</organism>
<keyword evidence="2" id="KW-0808">Transferase</keyword>
<dbReference type="CDD" id="cd00829">
    <property type="entry name" value="SCP-x_thiolase"/>
    <property type="match status" value="1"/>
</dbReference>
<dbReference type="STRING" id="168276.SAMN05444580_10977"/>
<dbReference type="PANTHER" id="PTHR42870">
    <property type="entry name" value="ACETYL-COA C-ACETYLTRANSFERASE"/>
    <property type="match status" value="1"/>
</dbReference>
<dbReference type="InterPro" id="IPR055140">
    <property type="entry name" value="Thiolase_C_2"/>
</dbReference>
<dbReference type="Pfam" id="PF22691">
    <property type="entry name" value="Thiolase_C_1"/>
    <property type="match status" value="1"/>
</dbReference>
<dbReference type="PANTHER" id="PTHR42870:SF1">
    <property type="entry name" value="NON-SPECIFIC LIPID-TRANSFER PROTEIN-LIKE 2"/>
    <property type="match status" value="1"/>
</dbReference>
<dbReference type="Gene3D" id="3.40.47.10">
    <property type="match status" value="1"/>
</dbReference>
<dbReference type="EMBL" id="FNAB01000009">
    <property type="protein sequence ID" value="SDE04276.1"/>
    <property type="molecule type" value="Genomic_DNA"/>
</dbReference>
<proteinExistence type="predicted"/>
<evidence type="ECO:0000259" key="1">
    <source>
        <dbReference type="Pfam" id="PF22691"/>
    </source>
</evidence>
<dbReference type="SUPFAM" id="SSF53901">
    <property type="entry name" value="Thiolase-like"/>
    <property type="match status" value="1"/>
</dbReference>
<protein>
    <submittedName>
        <fullName evidence="2">Acetyl-CoA acetyltransferase</fullName>
    </submittedName>
</protein>